<accession>M1VI07</accession>
<dbReference type="SUPFAM" id="SSF57938">
    <property type="entry name" value="DnaJ/Hsp40 cysteine-rich domain"/>
    <property type="match status" value="1"/>
</dbReference>
<dbReference type="Proteomes" id="UP000007014">
    <property type="component" value="Chromosome 20"/>
</dbReference>
<dbReference type="OrthoDB" id="10408587at2759"/>
<dbReference type="GeneID" id="16997698"/>
<dbReference type="EMBL" id="AP006502">
    <property type="protein sequence ID" value="BAM83122.1"/>
    <property type="molecule type" value="Genomic_DNA"/>
</dbReference>
<dbReference type="RefSeq" id="XP_005539158.1">
    <property type="nucleotide sequence ID" value="XM_005539101.1"/>
</dbReference>
<sequence length="174" mass="19391">MGRSGSWVGKEQSLAYAETVFYGVPSKQWTTRRKYGVQRFQSRTSVSGRRGVSSGTRHATRLMRYVQACAEEPKCPTCAGKSVIECPVCGGRGVLGRTIPCSYCKGRKQITCPVCVSDQYEATWEAETIETSDPELESYLPPNADERVRALYRSHLDSLRRERRGSETPGTQSP</sequence>
<protein>
    <submittedName>
        <fullName evidence="2">Uncharacterized protein</fullName>
    </submittedName>
</protein>
<evidence type="ECO:0000313" key="2">
    <source>
        <dbReference type="EMBL" id="BAM83122.1"/>
    </source>
</evidence>
<name>M1VI07_CYAM1</name>
<evidence type="ECO:0000256" key="1">
    <source>
        <dbReference type="SAM" id="MobiDB-lite"/>
    </source>
</evidence>
<feature type="region of interest" description="Disordered" evidence="1">
    <location>
        <begin position="155"/>
        <end position="174"/>
    </location>
</feature>
<organism evidence="2 3">
    <name type="scientific">Cyanidioschyzon merolae (strain NIES-3377 / 10D)</name>
    <name type="common">Unicellular red alga</name>
    <dbReference type="NCBI Taxonomy" id="280699"/>
    <lineage>
        <taxon>Eukaryota</taxon>
        <taxon>Rhodophyta</taxon>
        <taxon>Bangiophyceae</taxon>
        <taxon>Cyanidiales</taxon>
        <taxon>Cyanidiaceae</taxon>
        <taxon>Cyanidioschyzon</taxon>
    </lineage>
</organism>
<reference evidence="2 3" key="1">
    <citation type="journal article" date="2004" name="Nature">
        <title>Genome sequence of the ultrasmall unicellular red alga Cyanidioschyzon merolae 10D.</title>
        <authorList>
            <person name="Matsuzaki M."/>
            <person name="Misumi O."/>
            <person name="Shin-i T."/>
            <person name="Maruyama S."/>
            <person name="Takahara M."/>
            <person name="Miyagishima S."/>
            <person name="Mori T."/>
            <person name="Nishida K."/>
            <person name="Yagisawa F."/>
            <person name="Nishida K."/>
            <person name="Yoshida Y."/>
            <person name="Nishimura Y."/>
            <person name="Nakao S."/>
            <person name="Kobayashi T."/>
            <person name="Momoyama Y."/>
            <person name="Higashiyama T."/>
            <person name="Minoda A."/>
            <person name="Sano M."/>
            <person name="Nomoto H."/>
            <person name="Oishi K."/>
            <person name="Hayashi H."/>
            <person name="Ohta F."/>
            <person name="Nishizaka S."/>
            <person name="Haga S."/>
            <person name="Miura S."/>
            <person name="Morishita T."/>
            <person name="Kabeya Y."/>
            <person name="Terasawa K."/>
            <person name="Suzuki Y."/>
            <person name="Ishii Y."/>
            <person name="Asakawa S."/>
            <person name="Takano H."/>
            <person name="Ohta N."/>
            <person name="Kuroiwa H."/>
            <person name="Tanaka K."/>
            <person name="Shimizu N."/>
            <person name="Sugano S."/>
            <person name="Sato N."/>
            <person name="Nozaki H."/>
            <person name="Ogasawara N."/>
            <person name="Kohara Y."/>
            <person name="Kuroiwa T."/>
        </authorList>
    </citation>
    <scope>NUCLEOTIDE SEQUENCE [LARGE SCALE GENOMIC DNA]</scope>
    <source>
        <strain evidence="2 3">10D</strain>
    </source>
</reference>
<dbReference type="Gramene" id="CMT107CT">
    <property type="protein sequence ID" value="CMT107CT"/>
    <property type="gene ID" value="CMT107C"/>
</dbReference>
<reference evidence="2 3" key="2">
    <citation type="journal article" date="2007" name="BMC Biol.">
        <title>A 100%-complete sequence reveals unusually simple genomic features in the hot-spring red alga Cyanidioschyzon merolae.</title>
        <authorList>
            <person name="Nozaki H."/>
            <person name="Takano H."/>
            <person name="Misumi O."/>
            <person name="Terasawa K."/>
            <person name="Matsuzaki M."/>
            <person name="Maruyama S."/>
            <person name="Nishida K."/>
            <person name="Yagisawa F."/>
            <person name="Yoshida Y."/>
            <person name="Fujiwara T."/>
            <person name="Takio S."/>
            <person name="Tamura K."/>
            <person name="Chung S.J."/>
            <person name="Nakamura S."/>
            <person name="Kuroiwa H."/>
            <person name="Tanaka K."/>
            <person name="Sato N."/>
            <person name="Kuroiwa T."/>
        </authorList>
    </citation>
    <scope>NUCLEOTIDE SEQUENCE [LARGE SCALE GENOMIC DNA]</scope>
    <source>
        <strain evidence="2 3">10D</strain>
    </source>
</reference>
<feature type="compositionally biased region" description="Basic and acidic residues" evidence="1">
    <location>
        <begin position="155"/>
        <end position="166"/>
    </location>
</feature>
<evidence type="ECO:0000313" key="3">
    <source>
        <dbReference type="Proteomes" id="UP000007014"/>
    </source>
</evidence>
<keyword evidence="3" id="KW-1185">Reference proteome</keyword>
<proteinExistence type="predicted"/>
<dbReference type="AlphaFoldDB" id="M1VI07"/>
<dbReference type="KEGG" id="cme:CYME_CMT107C"/>
<gene>
    <name evidence="2" type="ORF">CYME_CMT107C</name>
</gene>
<dbReference type="HOGENOM" id="CLU_1542257_0_0_1"/>
<dbReference type="InterPro" id="IPR036410">
    <property type="entry name" value="HSP_DnaJ_Cys-rich_dom_sf"/>
</dbReference>